<feature type="active site" description="Proton acceptor" evidence="18">
    <location>
        <position position="366"/>
    </location>
</feature>
<evidence type="ECO:0000256" key="7">
    <source>
        <dbReference type="ARBA" id="ARBA00022723"/>
    </source>
</evidence>
<evidence type="ECO:0000256" key="6">
    <source>
        <dbReference type="ARBA" id="ARBA00022695"/>
    </source>
</evidence>
<evidence type="ECO:0000256" key="10">
    <source>
        <dbReference type="ARBA" id="ARBA00022960"/>
    </source>
</evidence>
<evidence type="ECO:0000256" key="5">
    <source>
        <dbReference type="ARBA" id="ARBA00022679"/>
    </source>
</evidence>
<evidence type="ECO:0000313" key="21">
    <source>
        <dbReference type="EMBL" id="MBR9728896.1"/>
    </source>
</evidence>
<feature type="binding site" evidence="18">
    <location>
        <position position="380"/>
    </location>
    <ligand>
        <name>UDP-N-acetyl-alpha-D-glucosamine</name>
        <dbReference type="ChEBI" id="CHEBI:57705"/>
    </ligand>
</feature>
<evidence type="ECO:0000313" key="22">
    <source>
        <dbReference type="Proteomes" id="UP000811844"/>
    </source>
</evidence>
<organism evidence="21 22">
    <name type="scientific">Shewanella intestini</name>
    <dbReference type="NCBI Taxonomy" id="2017544"/>
    <lineage>
        <taxon>Bacteria</taxon>
        <taxon>Pseudomonadati</taxon>
        <taxon>Pseudomonadota</taxon>
        <taxon>Gammaproteobacteria</taxon>
        <taxon>Alteromonadales</taxon>
        <taxon>Shewanellaceae</taxon>
        <taxon>Shewanella</taxon>
    </lineage>
</organism>
<dbReference type="HAMAP" id="MF_01631">
    <property type="entry name" value="GlmU"/>
    <property type="match status" value="1"/>
</dbReference>
<dbReference type="InterPro" id="IPR029044">
    <property type="entry name" value="Nucleotide-diphossugar_trans"/>
</dbReference>
<dbReference type="Gene3D" id="2.160.10.10">
    <property type="entry name" value="Hexapeptide repeat proteins"/>
    <property type="match status" value="1"/>
</dbReference>
<feature type="binding site" evidence="18">
    <location>
        <position position="230"/>
    </location>
    <ligand>
        <name>Mg(2+)</name>
        <dbReference type="ChEBI" id="CHEBI:18420"/>
    </ligand>
</feature>
<dbReference type="InterPro" id="IPR038009">
    <property type="entry name" value="GlmU_C_LbH"/>
</dbReference>
<dbReference type="CDD" id="cd03353">
    <property type="entry name" value="LbH_GlmU_C"/>
    <property type="match status" value="1"/>
</dbReference>
<dbReference type="PANTHER" id="PTHR43584:SF3">
    <property type="entry name" value="BIFUNCTIONAL PROTEIN GLMU"/>
    <property type="match status" value="1"/>
</dbReference>
<dbReference type="Gene3D" id="3.90.550.10">
    <property type="entry name" value="Spore Coat Polysaccharide Biosynthesis Protein SpsA, Chain A"/>
    <property type="match status" value="1"/>
</dbReference>
<dbReference type="InterPro" id="IPR011004">
    <property type="entry name" value="Trimer_LpxA-like_sf"/>
</dbReference>
<feature type="binding site" evidence="18">
    <location>
        <position position="172"/>
    </location>
    <ligand>
        <name>UDP-N-acetyl-alpha-D-glucosamine</name>
        <dbReference type="ChEBI" id="CHEBI:57705"/>
    </ligand>
</feature>
<dbReference type="SUPFAM" id="SSF53448">
    <property type="entry name" value="Nucleotide-diphospho-sugar transferases"/>
    <property type="match status" value="1"/>
</dbReference>
<feature type="binding site" evidence="18">
    <location>
        <position position="102"/>
    </location>
    <ligand>
        <name>Mg(2+)</name>
        <dbReference type="ChEBI" id="CHEBI:18420"/>
    </ligand>
</feature>
<dbReference type="InterPro" id="IPR025877">
    <property type="entry name" value="MobA-like_NTP_Trfase"/>
</dbReference>
<feature type="binding site" evidence="18">
    <location>
        <position position="369"/>
    </location>
    <ligand>
        <name>UDP-N-acetyl-alpha-D-glucosamine</name>
        <dbReference type="ChEBI" id="CHEBI:57705"/>
    </ligand>
</feature>
<feature type="binding site" evidence="18">
    <location>
        <begin position="100"/>
        <end position="102"/>
    </location>
    <ligand>
        <name>UDP-N-acetyl-alpha-D-glucosamine</name>
        <dbReference type="ChEBI" id="CHEBI:57705"/>
    </ligand>
</feature>
<evidence type="ECO:0000256" key="15">
    <source>
        <dbReference type="ARBA" id="ARBA00048247"/>
    </source>
</evidence>
<keyword evidence="12 18" id="KW-0511">Multifunctional enzyme</keyword>
<feature type="binding site" evidence="18">
    <location>
        <position position="408"/>
    </location>
    <ligand>
        <name>acetyl-CoA</name>
        <dbReference type="ChEBI" id="CHEBI:57288"/>
    </ligand>
</feature>
<evidence type="ECO:0000256" key="18">
    <source>
        <dbReference type="HAMAP-Rule" id="MF_01631"/>
    </source>
</evidence>
<evidence type="ECO:0000256" key="1">
    <source>
        <dbReference type="ARBA" id="ARBA00004496"/>
    </source>
</evidence>
<dbReference type="EC" id="2.3.1.157" evidence="18"/>
<feature type="binding site" evidence="18">
    <location>
        <position position="426"/>
    </location>
    <ligand>
        <name>acetyl-CoA</name>
        <dbReference type="ChEBI" id="CHEBI:57288"/>
    </ligand>
</feature>
<dbReference type="PANTHER" id="PTHR43584">
    <property type="entry name" value="NUCLEOTIDYL TRANSFERASE"/>
    <property type="match status" value="1"/>
</dbReference>
<dbReference type="CDD" id="cd02540">
    <property type="entry name" value="GT2_GlmU_N_bac"/>
    <property type="match status" value="1"/>
</dbReference>
<evidence type="ECO:0000259" key="19">
    <source>
        <dbReference type="Pfam" id="PF12804"/>
    </source>
</evidence>
<dbReference type="Pfam" id="PF00132">
    <property type="entry name" value="Hexapep"/>
    <property type="match status" value="1"/>
</dbReference>
<feature type="domain" description="MobA-like NTP transferase" evidence="19">
    <location>
        <begin position="5"/>
        <end position="127"/>
    </location>
</feature>
<feature type="region of interest" description="Linker" evidence="18">
    <location>
        <begin position="233"/>
        <end position="253"/>
    </location>
</feature>
<keyword evidence="5 18" id="KW-0808">Transferase</keyword>
<feature type="binding site" evidence="18">
    <location>
        <position position="22"/>
    </location>
    <ligand>
        <name>UDP-N-acetyl-alpha-D-glucosamine</name>
        <dbReference type="ChEBI" id="CHEBI:57705"/>
    </ligand>
</feature>
<evidence type="ECO:0000256" key="12">
    <source>
        <dbReference type="ARBA" id="ARBA00023268"/>
    </source>
</evidence>
<dbReference type="InterPro" id="IPR056729">
    <property type="entry name" value="GMPPB_C"/>
</dbReference>
<dbReference type="SUPFAM" id="SSF51161">
    <property type="entry name" value="Trimeric LpxA-like enzymes"/>
    <property type="match status" value="1"/>
</dbReference>
<dbReference type="InterPro" id="IPR005882">
    <property type="entry name" value="Bifunctional_GlmU"/>
</dbReference>
<feature type="domain" description="Mannose-1-phosphate guanyltransferase C-terminal" evidence="20">
    <location>
        <begin position="266"/>
        <end position="353"/>
    </location>
</feature>
<comment type="pathway">
    <text evidence="18">Nucleotide-sugar biosynthesis; UDP-N-acetyl-alpha-D-glucosamine biosynthesis; UDP-N-acetyl-alpha-D-glucosamine from N-acetyl-alpha-D-glucosamine 1-phosphate: step 1/1.</text>
</comment>
<name>A0ABS5I4E4_9GAMM</name>
<dbReference type="Pfam" id="PF25087">
    <property type="entry name" value="GMPPB_C"/>
    <property type="match status" value="1"/>
</dbReference>
<dbReference type="NCBIfam" id="NF006986">
    <property type="entry name" value="PRK09451.1"/>
    <property type="match status" value="1"/>
</dbReference>
<evidence type="ECO:0000256" key="11">
    <source>
        <dbReference type="ARBA" id="ARBA00022984"/>
    </source>
</evidence>
<evidence type="ECO:0000256" key="16">
    <source>
        <dbReference type="ARBA" id="ARBA00048493"/>
    </source>
</evidence>
<dbReference type="EMBL" id="JAAIKR010000013">
    <property type="protein sequence ID" value="MBR9728896.1"/>
    <property type="molecule type" value="Genomic_DNA"/>
</dbReference>
<sequence>MTLNVVILAAGKGTRMRSDLPKVLHPIAHKSMVQHVIDTANSIGSDAIQLVYGYGADKLQAKLGEQQLNWVLQAEQLGTGHAVAQANPNIADDDTVLILYGDVPLIQAATLEKLLQARTENGLAILTVNLANPTGYGRIVRVANSDNSAGNVIGIVEQKDATPEQLLINEVNTGIMAVPGKQLKHWLSQLSNSNAQGEYYLTDIIAMAHADGVDITTAQPESAIEVEGANNRVQLAQLERAYQQREAEKLMIAGANMRDPARIDIRGDVSVGMDVMIDVNVVLEGKVTLGNNVTLGAGVIVINSTIADGATIKPYTIIENATVGPASSAGPFARMRPGSELVEDSHIGNFVEMKKARLGKGSKAGHLTYLGDAEIGAGVNIGCGTITCNYDGANKHLTKIEDDVFVGSDTQLVAPVTIGRGATLGAGSTITRDVGENELVITRVKQRHIADWHRPVKQPKK</sequence>
<dbReference type="InterPro" id="IPR001451">
    <property type="entry name" value="Hexapep"/>
</dbReference>
<dbReference type="RefSeq" id="WP_153665426.1">
    <property type="nucleotide sequence ID" value="NZ_JAAIKR010000013.1"/>
</dbReference>
<comment type="similarity">
    <text evidence="2 18">In the C-terminal section; belongs to the transferase hexapeptide repeat family.</text>
</comment>
<comment type="catalytic activity">
    <reaction evidence="15 18">
        <text>alpha-D-glucosamine 1-phosphate + acetyl-CoA = N-acetyl-alpha-D-glucosamine 1-phosphate + CoA + H(+)</text>
        <dbReference type="Rhea" id="RHEA:13725"/>
        <dbReference type="ChEBI" id="CHEBI:15378"/>
        <dbReference type="ChEBI" id="CHEBI:57287"/>
        <dbReference type="ChEBI" id="CHEBI:57288"/>
        <dbReference type="ChEBI" id="CHEBI:57776"/>
        <dbReference type="ChEBI" id="CHEBI:58516"/>
        <dbReference type="EC" id="2.3.1.157"/>
    </reaction>
</comment>
<comment type="subcellular location">
    <subcellularLocation>
        <location evidence="1 18">Cytoplasm</location>
    </subcellularLocation>
</comment>
<keyword evidence="13 18" id="KW-0012">Acyltransferase</keyword>
<comment type="pathway">
    <text evidence="18">Bacterial outer membrane biogenesis; LPS lipid A biosynthesis.</text>
</comment>
<evidence type="ECO:0000259" key="20">
    <source>
        <dbReference type="Pfam" id="PF25087"/>
    </source>
</evidence>
<feature type="region of interest" description="Pyrophosphorylase" evidence="18">
    <location>
        <begin position="1"/>
        <end position="232"/>
    </location>
</feature>
<feature type="binding site" evidence="18">
    <location>
        <begin position="389"/>
        <end position="390"/>
    </location>
    <ligand>
        <name>acetyl-CoA</name>
        <dbReference type="ChEBI" id="CHEBI:57288"/>
    </ligand>
</feature>
<feature type="binding site" evidence="18">
    <location>
        <position position="137"/>
    </location>
    <ligand>
        <name>UDP-N-acetyl-alpha-D-glucosamine</name>
        <dbReference type="ChEBI" id="CHEBI:57705"/>
    </ligand>
</feature>
<keyword evidence="14 18" id="KW-0961">Cell wall biogenesis/degradation</keyword>
<protein>
    <recommendedName>
        <fullName evidence="18">Bifunctional protein GlmU</fullName>
    </recommendedName>
    <domain>
        <recommendedName>
            <fullName evidence="18">UDP-N-acetylglucosamine pyrophosphorylase</fullName>
            <ecNumber evidence="18">2.7.7.23</ecNumber>
        </recommendedName>
        <alternativeName>
            <fullName evidence="18">N-acetylglucosamine-1-phosphate uridyltransferase</fullName>
        </alternativeName>
    </domain>
    <domain>
        <recommendedName>
            <fullName evidence="18">Glucosamine-1-phosphate N-acetyltransferase</fullName>
            <ecNumber evidence="18">2.3.1.157</ecNumber>
        </recommendedName>
    </domain>
</protein>
<feature type="binding site" evidence="18">
    <location>
        <begin position="78"/>
        <end position="79"/>
    </location>
    <ligand>
        <name>UDP-N-acetyl-alpha-D-glucosamine</name>
        <dbReference type="ChEBI" id="CHEBI:57705"/>
    </ligand>
</feature>
<dbReference type="Proteomes" id="UP000811844">
    <property type="component" value="Unassembled WGS sequence"/>
</dbReference>
<comment type="pathway">
    <text evidence="18">Nucleotide-sugar biosynthesis; UDP-N-acetyl-alpha-D-glucosamine biosynthesis; N-acetyl-alpha-D-glucosamine 1-phosphate from alpha-D-glucosamine 6-phosphate (route II): step 2/2.</text>
</comment>
<keyword evidence="7 18" id="KW-0479">Metal-binding</keyword>
<feature type="region of interest" description="N-acetyltransferase" evidence="18">
    <location>
        <begin position="254"/>
        <end position="461"/>
    </location>
</feature>
<comment type="function">
    <text evidence="17 18">Catalyzes the last two sequential reactions in the de novo biosynthetic pathway for UDP-N-acetylglucosamine (UDP-GlcNAc). The C-terminal domain catalyzes the transfer of acetyl group from acetyl coenzyme A to glucosamine-1-phosphate (GlcN-1-P) to produce N-acetylglucosamine-1-phosphate (GlcNAc-1-P), which is converted into UDP-GlcNAc by the transfer of uridine 5-monophosphate (from uridine 5-triphosphate), a reaction catalyzed by the N-terminal domain.</text>
</comment>
<proteinExistence type="inferred from homology"/>
<keyword evidence="22" id="KW-1185">Reference proteome</keyword>
<comment type="similarity">
    <text evidence="3 18">In the N-terminal section; belongs to the N-acetylglucosamine-1-phosphate uridyltransferase family.</text>
</comment>
<keyword evidence="11 18" id="KW-0573">Peptidoglycan synthesis</keyword>
<evidence type="ECO:0000256" key="2">
    <source>
        <dbReference type="ARBA" id="ARBA00007707"/>
    </source>
</evidence>
<feature type="binding site" evidence="18">
    <location>
        <begin position="8"/>
        <end position="11"/>
    </location>
    <ligand>
        <name>UDP-N-acetyl-alpha-D-glucosamine</name>
        <dbReference type="ChEBI" id="CHEBI:57705"/>
    </ligand>
</feature>
<keyword evidence="8 18" id="KW-0677">Repeat</keyword>
<dbReference type="InterPro" id="IPR050065">
    <property type="entry name" value="GlmU-like"/>
</dbReference>
<dbReference type="PROSITE" id="PS00101">
    <property type="entry name" value="HEXAPEP_TRANSFERASES"/>
    <property type="match status" value="2"/>
</dbReference>
<dbReference type="NCBIfam" id="TIGR01173">
    <property type="entry name" value="glmU"/>
    <property type="match status" value="1"/>
</dbReference>
<comment type="cofactor">
    <cofactor evidence="18">
        <name>Mg(2+)</name>
        <dbReference type="ChEBI" id="CHEBI:18420"/>
    </cofactor>
    <text evidence="18">Binds 1 Mg(2+) ion per subunit.</text>
</comment>
<evidence type="ECO:0000256" key="4">
    <source>
        <dbReference type="ARBA" id="ARBA00022490"/>
    </source>
</evidence>
<dbReference type="Pfam" id="PF12804">
    <property type="entry name" value="NTP_transf_3"/>
    <property type="match status" value="1"/>
</dbReference>
<evidence type="ECO:0000256" key="13">
    <source>
        <dbReference type="ARBA" id="ARBA00023315"/>
    </source>
</evidence>
<comment type="caution">
    <text evidence="21">The sequence shown here is derived from an EMBL/GenBank/DDBJ whole genome shotgun (WGS) entry which is preliminary data.</text>
</comment>
<feature type="binding site" evidence="18">
    <location>
        <position position="157"/>
    </location>
    <ligand>
        <name>UDP-N-acetyl-alpha-D-glucosamine</name>
        <dbReference type="ChEBI" id="CHEBI:57705"/>
    </ligand>
</feature>
<feature type="binding site" evidence="18">
    <location>
        <position position="230"/>
    </location>
    <ligand>
        <name>UDP-N-acetyl-alpha-D-glucosamine</name>
        <dbReference type="ChEBI" id="CHEBI:57705"/>
    </ligand>
</feature>
<evidence type="ECO:0000256" key="17">
    <source>
        <dbReference type="ARBA" id="ARBA00049628"/>
    </source>
</evidence>
<feature type="binding site" evidence="18">
    <location>
        <position position="73"/>
    </location>
    <ligand>
        <name>UDP-N-acetyl-alpha-D-glucosamine</name>
        <dbReference type="ChEBI" id="CHEBI:57705"/>
    </ligand>
</feature>
<feature type="binding site" evidence="18">
    <location>
        <position position="443"/>
    </location>
    <ligand>
        <name>acetyl-CoA</name>
        <dbReference type="ChEBI" id="CHEBI:57288"/>
    </ligand>
</feature>
<gene>
    <name evidence="18 21" type="primary">glmU</name>
    <name evidence="21" type="ORF">G3R48_13005</name>
</gene>
<keyword evidence="9 18" id="KW-0460">Magnesium</keyword>
<comment type="caution">
    <text evidence="18">Lacks conserved residue(s) required for the propagation of feature annotation.</text>
</comment>
<feature type="binding site" evidence="18">
    <location>
        <position position="336"/>
    </location>
    <ligand>
        <name>UDP-N-acetyl-alpha-D-glucosamine</name>
        <dbReference type="ChEBI" id="CHEBI:57705"/>
    </ligand>
</feature>
<evidence type="ECO:0000256" key="9">
    <source>
        <dbReference type="ARBA" id="ARBA00022842"/>
    </source>
</evidence>
<feature type="binding site" evidence="18">
    <location>
        <position position="354"/>
    </location>
    <ligand>
        <name>UDP-N-acetyl-alpha-D-glucosamine</name>
        <dbReference type="ChEBI" id="CHEBI:57705"/>
    </ligand>
</feature>
<keyword evidence="4 18" id="KW-0963">Cytoplasm</keyword>
<evidence type="ECO:0000256" key="3">
    <source>
        <dbReference type="ARBA" id="ARBA00007947"/>
    </source>
</evidence>
<dbReference type="InterPro" id="IPR018357">
    <property type="entry name" value="Hexapep_transf_CS"/>
</dbReference>
<evidence type="ECO:0000256" key="14">
    <source>
        <dbReference type="ARBA" id="ARBA00023316"/>
    </source>
</evidence>
<comment type="subunit">
    <text evidence="18">Homotrimer.</text>
</comment>
<keyword evidence="6 18" id="KW-0548">Nucleotidyltransferase</keyword>
<reference evidence="21 22" key="1">
    <citation type="submission" date="2020-02" db="EMBL/GenBank/DDBJ databases">
        <title>Shewanella WXL01 sp. nov., a marine bacterium isolated from green algae in Luhuitou Fringing Reef (Northern South China Sea).</title>
        <authorList>
            <person name="Wang X."/>
        </authorList>
    </citation>
    <scope>NUCLEOTIDE SEQUENCE [LARGE SCALE GENOMIC DNA]</scope>
    <source>
        <strain evidence="21 22">MCCC 1A01895</strain>
    </source>
</reference>
<accession>A0ABS5I4E4</accession>
<dbReference type="EC" id="2.7.7.23" evidence="18"/>
<keyword evidence="10 18" id="KW-0133">Cell shape</keyword>
<comment type="catalytic activity">
    <reaction evidence="16 18">
        <text>N-acetyl-alpha-D-glucosamine 1-phosphate + UTP + H(+) = UDP-N-acetyl-alpha-D-glucosamine + diphosphate</text>
        <dbReference type="Rhea" id="RHEA:13509"/>
        <dbReference type="ChEBI" id="CHEBI:15378"/>
        <dbReference type="ChEBI" id="CHEBI:33019"/>
        <dbReference type="ChEBI" id="CHEBI:46398"/>
        <dbReference type="ChEBI" id="CHEBI:57705"/>
        <dbReference type="ChEBI" id="CHEBI:57776"/>
        <dbReference type="EC" id="2.7.7.23"/>
    </reaction>
</comment>
<evidence type="ECO:0000256" key="8">
    <source>
        <dbReference type="ARBA" id="ARBA00022737"/>
    </source>
</evidence>